<dbReference type="InterPro" id="IPR014347">
    <property type="entry name" value="Tautomerase/MIF_sf"/>
</dbReference>
<keyword evidence="1" id="KW-0413">Isomerase</keyword>
<dbReference type="RefSeq" id="WP_165312962.1">
    <property type="nucleotide sequence ID" value="NZ_CP049332.1"/>
</dbReference>
<dbReference type="Gene3D" id="3.30.429.10">
    <property type="entry name" value="Macrophage Migration Inhibitory Factor"/>
    <property type="match status" value="1"/>
</dbReference>
<sequence>MPHCIVEHSSTIPNEELNQKVFKGALESQLFEADGSDIKVRSISYQHYQTGTKHEDFIHVTVRILSGRSDENKKKLSQSVLGQLKTLPLSQASLTVEIVDMDRSSYSKCLV</sequence>
<protein>
    <submittedName>
        <fullName evidence="1">5-carboxymethyl-2-hydroxymuconate Delta-isomerase</fullName>
    </submittedName>
</protein>
<dbReference type="CDD" id="cd00580">
    <property type="entry name" value="CHMI"/>
    <property type="match status" value="1"/>
</dbReference>
<dbReference type="SUPFAM" id="SSF55331">
    <property type="entry name" value="Tautomerase/MIF"/>
    <property type="match status" value="1"/>
</dbReference>
<reference evidence="1 2" key="1">
    <citation type="submission" date="2020-02" db="EMBL/GenBank/DDBJ databases">
        <title>A complete genome of a marine bacterium Vibrio sp. ZWAL4003 isolated from the mangrove sediment with the ability to degrade polysaccharides.</title>
        <authorList>
            <person name="Wu J."/>
            <person name="Qu W."/>
            <person name="Zeng R."/>
        </authorList>
    </citation>
    <scope>NUCLEOTIDE SEQUENCE [LARGE SCALE GENOMIC DNA]</scope>
    <source>
        <strain evidence="1 2">ZWAL4003</strain>
    </source>
</reference>
<gene>
    <name evidence="1" type="ORF">G5S32_15630</name>
</gene>
<evidence type="ECO:0000313" key="1">
    <source>
        <dbReference type="EMBL" id="QIH43427.1"/>
    </source>
</evidence>
<name>A0A6G7CMR7_9VIBR</name>
<keyword evidence="2" id="KW-1185">Reference proteome</keyword>
<dbReference type="EMBL" id="CP049332">
    <property type="protein sequence ID" value="QIH43427.1"/>
    <property type="molecule type" value="Genomic_DNA"/>
</dbReference>
<dbReference type="GO" id="GO:0008704">
    <property type="term" value="F:5-carboxymethyl-2-hydroxymuconate delta-isomerase activity"/>
    <property type="evidence" value="ECO:0007669"/>
    <property type="project" value="InterPro"/>
</dbReference>
<dbReference type="Pfam" id="PF02962">
    <property type="entry name" value="CHMI"/>
    <property type="match status" value="1"/>
</dbReference>
<accession>A0A6G7CMR7</accession>
<dbReference type="PANTHER" id="PTHR37950">
    <property type="entry name" value="4-HYDROXYPHENYLACETATE CATABOLISM PROTEIN"/>
    <property type="match status" value="1"/>
</dbReference>
<dbReference type="Proteomes" id="UP000503003">
    <property type="component" value="Chromosome 2"/>
</dbReference>
<dbReference type="PANTHER" id="PTHR37950:SF1">
    <property type="entry name" value="4-HYDROXYPHENYLACETATE CATABOLISM PROTEIN"/>
    <property type="match status" value="1"/>
</dbReference>
<proteinExistence type="predicted"/>
<dbReference type="InterPro" id="IPR004220">
    <property type="entry name" value="5-COMe_2-OHmuconate_Isoase"/>
</dbReference>
<dbReference type="KEGG" id="vzi:G5S32_15630"/>
<dbReference type="AlphaFoldDB" id="A0A6G7CMR7"/>
<evidence type="ECO:0000313" key="2">
    <source>
        <dbReference type="Proteomes" id="UP000503003"/>
    </source>
</evidence>
<organism evidence="1 2">
    <name type="scientific">Vibrio ziniensis</name>
    <dbReference type="NCBI Taxonomy" id="2711221"/>
    <lineage>
        <taxon>Bacteria</taxon>
        <taxon>Pseudomonadati</taxon>
        <taxon>Pseudomonadota</taxon>
        <taxon>Gammaproteobacteria</taxon>
        <taxon>Vibrionales</taxon>
        <taxon>Vibrionaceae</taxon>
        <taxon>Vibrio</taxon>
    </lineage>
</organism>